<dbReference type="InterPro" id="IPR001789">
    <property type="entry name" value="Sig_transdc_resp-reg_receiver"/>
</dbReference>
<accession>A0A8J8KCM3</accession>
<sequence>MSDASGRSRGTIDVLLVEDNPGDVRLVEEAFRDAGADSELHAVTDGEEALDFVYRRDDHANAPRPDLVILDWNLPRTSGEQVLMELKDDPEHKHIPITVLTGSQDESDVLHSYRKHANACLKKAVEPDEFLESIRAYAEFWFTTARLPNGDE</sequence>
<evidence type="ECO:0000256" key="1">
    <source>
        <dbReference type="PROSITE-ProRule" id="PRU00169"/>
    </source>
</evidence>
<dbReference type="Proteomes" id="UP000728647">
    <property type="component" value="Unassembled WGS sequence"/>
</dbReference>
<dbReference type="RefSeq" id="WP_174679518.1">
    <property type="nucleotide sequence ID" value="NZ_JABUQZ010000001.1"/>
</dbReference>
<evidence type="ECO:0000313" key="4">
    <source>
        <dbReference type="EMBL" id="NUC71508.1"/>
    </source>
</evidence>
<dbReference type="SMART" id="SM00448">
    <property type="entry name" value="REC"/>
    <property type="match status" value="1"/>
</dbReference>
<dbReference type="OrthoDB" id="3369at2157"/>
<comment type="caution">
    <text evidence="3">The sequence shown here is derived from an EMBL/GenBank/DDBJ whole genome shotgun (WGS) entry which is preliminary data.</text>
</comment>
<evidence type="ECO:0000313" key="3">
    <source>
        <dbReference type="EMBL" id="NUB92575.1"/>
    </source>
</evidence>
<proteinExistence type="predicted"/>
<organism evidence="3 5">
    <name type="scientific">Haloterrigena gelatinilytica</name>
    <dbReference type="NCBI Taxonomy" id="2741724"/>
    <lineage>
        <taxon>Archaea</taxon>
        <taxon>Methanobacteriati</taxon>
        <taxon>Methanobacteriota</taxon>
        <taxon>Stenosarchaea group</taxon>
        <taxon>Halobacteria</taxon>
        <taxon>Halobacteriales</taxon>
        <taxon>Natrialbaceae</taxon>
        <taxon>Haloterrigena</taxon>
    </lineage>
</organism>
<dbReference type="GO" id="GO:0000160">
    <property type="term" value="P:phosphorelay signal transduction system"/>
    <property type="evidence" value="ECO:0007669"/>
    <property type="project" value="InterPro"/>
</dbReference>
<dbReference type="SUPFAM" id="SSF52172">
    <property type="entry name" value="CheY-like"/>
    <property type="match status" value="1"/>
</dbReference>
<dbReference type="EMBL" id="JABUQZ010000001">
    <property type="protein sequence ID" value="NUC71508.1"/>
    <property type="molecule type" value="Genomic_DNA"/>
</dbReference>
<dbReference type="Pfam" id="PF00072">
    <property type="entry name" value="Response_reg"/>
    <property type="match status" value="1"/>
</dbReference>
<keyword evidence="1" id="KW-0597">Phosphoprotein</keyword>
<evidence type="ECO:0000313" key="5">
    <source>
        <dbReference type="Proteomes" id="UP000728647"/>
    </source>
</evidence>
<gene>
    <name evidence="3" type="ORF">HT576_16320</name>
    <name evidence="4" type="ORF">HTZ84_04140</name>
</gene>
<dbReference type="CDD" id="cd17557">
    <property type="entry name" value="REC_Rcp-like"/>
    <property type="match status" value="1"/>
</dbReference>
<keyword evidence="6" id="KW-1185">Reference proteome</keyword>
<protein>
    <submittedName>
        <fullName evidence="3">Response regulator</fullName>
    </submittedName>
</protein>
<dbReference type="InterPro" id="IPR052893">
    <property type="entry name" value="TCS_response_regulator"/>
</dbReference>
<dbReference type="InterPro" id="IPR011006">
    <property type="entry name" value="CheY-like_superfamily"/>
</dbReference>
<dbReference type="PANTHER" id="PTHR44520:SF2">
    <property type="entry name" value="RESPONSE REGULATOR RCP1"/>
    <property type="match status" value="1"/>
</dbReference>
<reference evidence="3 6" key="1">
    <citation type="submission" date="2020-06" db="EMBL/GenBank/DDBJ databases">
        <title>Haloterrigena sp. nov., an extremely halophilic archaeon isolated from a saline sediment.</title>
        <authorList>
            <person name="Liu B.-B."/>
        </authorList>
    </citation>
    <scope>NUCLEOTIDE SEQUENCE</scope>
    <source>
        <strain evidence="3">SYSU A121-1</strain>
        <strain evidence="4 6">SYSU A558-1</strain>
    </source>
</reference>
<dbReference type="EMBL" id="JABURA010000001">
    <property type="protein sequence ID" value="NUB92575.1"/>
    <property type="molecule type" value="Genomic_DNA"/>
</dbReference>
<feature type="domain" description="Response regulatory" evidence="2">
    <location>
        <begin position="13"/>
        <end position="138"/>
    </location>
</feature>
<name>A0A8J8KCM3_9EURY</name>
<feature type="modified residue" description="4-aspartylphosphate" evidence="1">
    <location>
        <position position="71"/>
    </location>
</feature>
<dbReference type="PROSITE" id="PS50110">
    <property type="entry name" value="RESPONSE_REGULATORY"/>
    <property type="match status" value="1"/>
</dbReference>
<dbReference type="Gene3D" id="3.40.50.2300">
    <property type="match status" value="1"/>
</dbReference>
<dbReference type="Proteomes" id="UP001016761">
    <property type="component" value="Unassembled WGS sequence"/>
</dbReference>
<dbReference type="AlphaFoldDB" id="A0A8J8KCM3"/>
<evidence type="ECO:0000259" key="2">
    <source>
        <dbReference type="PROSITE" id="PS50110"/>
    </source>
</evidence>
<evidence type="ECO:0000313" key="6">
    <source>
        <dbReference type="Proteomes" id="UP001016761"/>
    </source>
</evidence>
<dbReference type="PANTHER" id="PTHR44520">
    <property type="entry name" value="RESPONSE REGULATOR RCP1-RELATED"/>
    <property type="match status" value="1"/>
</dbReference>